<evidence type="ECO:0000256" key="4">
    <source>
        <dbReference type="ARBA" id="ARBA00022964"/>
    </source>
</evidence>
<organism evidence="8 9">
    <name type="scientific">Ameiurus melas</name>
    <name type="common">Black bullhead</name>
    <name type="synonym">Silurus melas</name>
    <dbReference type="NCBI Taxonomy" id="219545"/>
    <lineage>
        <taxon>Eukaryota</taxon>
        <taxon>Metazoa</taxon>
        <taxon>Chordata</taxon>
        <taxon>Craniata</taxon>
        <taxon>Vertebrata</taxon>
        <taxon>Euteleostomi</taxon>
        <taxon>Actinopterygii</taxon>
        <taxon>Neopterygii</taxon>
        <taxon>Teleostei</taxon>
        <taxon>Ostariophysi</taxon>
        <taxon>Siluriformes</taxon>
        <taxon>Ictaluridae</taxon>
        <taxon>Ameiurus</taxon>
    </lineage>
</organism>
<dbReference type="Pfam" id="PF06155">
    <property type="entry name" value="GBBH-like_N"/>
    <property type="match status" value="1"/>
</dbReference>
<keyword evidence="9" id="KW-1185">Reference proteome</keyword>
<evidence type="ECO:0000256" key="6">
    <source>
        <dbReference type="ARBA" id="ARBA00023004"/>
    </source>
</evidence>
<gene>
    <name evidence="8" type="ORF">AMELA_G00032260</name>
</gene>
<comment type="caution">
    <text evidence="8">The sequence shown here is derived from an EMBL/GenBank/DDBJ whole genome shotgun (WGS) entry which is preliminary data.</text>
</comment>
<dbReference type="AlphaFoldDB" id="A0A7J6B7U2"/>
<dbReference type="Proteomes" id="UP000593565">
    <property type="component" value="Unassembled WGS sequence"/>
</dbReference>
<accession>A0A7J6B7U2</accession>
<evidence type="ECO:0000256" key="3">
    <source>
        <dbReference type="ARBA" id="ARBA00022723"/>
    </source>
</evidence>
<keyword evidence="4" id="KW-0223">Dioxygenase</keyword>
<evidence type="ECO:0000256" key="5">
    <source>
        <dbReference type="ARBA" id="ARBA00023002"/>
    </source>
</evidence>
<keyword evidence="3" id="KW-0479">Metal-binding</keyword>
<dbReference type="FunFam" id="3.30.2020.30:FF:000002">
    <property type="entry name" value="Putative gamma-butyrobetaine dioxygenase"/>
    <property type="match status" value="1"/>
</dbReference>
<dbReference type="Gene3D" id="3.30.2020.30">
    <property type="match status" value="1"/>
</dbReference>
<reference evidence="8 9" key="1">
    <citation type="submission" date="2020-02" db="EMBL/GenBank/DDBJ databases">
        <title>A chromosome-scale genome assembly of the black bullhead catfish (Ameiurus melas).</title>
        <authorList>
            <person name="Wen M."/>
            <person name="Zham M."/>
            <person name="Cabau C."/>
            <person name="Klopp C."/>
            <person name="Donnadieu C."/>
            <person name="Roques C."/>
            <person name="Bouchez O."/>
            <person name="Lampietro C."/>
            <person name="Jouanno E."/>
            <person name="Herpin A."/>
            <person name="Louis A."/>
            <person name="Berthelot C."/>
            <person name="Parey E."/>
            <person name="Roest-Crollius H."/>
            <person name="Braasch I."/>
            <person name="Postlethwait J."/>
            <person name="Robinson-Rechavi M."/>
            <person name="Echchiki A."/>
            <person name="Begum T."/>
            <person name="Montfort J."/>
            <person name="Schartl M."/>
            <person name="Bobe J."/>
            <person name="Guiguen Y."/>
        </authorList>
    </citation>
    <scope>NUCLEOTIDE SEQUENCE [LARGE SCALE GENOMIC DNA]</scope>
    <source>
        <strain evidence="8">M_S1</strain>
        <tissue evidence="8">Blood</tissue>
    </source>
</reference>
<evidence type="ECO:0000256" key="2">
    <source>
        <dbReference type="ARBA" id="ARBA00008654"/>
    </source>
</evidence>
<dbReference type="InterPro" id="IPR038492">
    <property type="entry name" value="GBBH-like_N_sf"/>
</dbReference>
<feature type="domain" description="Gamma-butyrobetaine hydroxylase-like N-terminal" evidence="7">
    <location>
        <begin position="58"/>
        <end position="132"/>
    </location>
</feature>
<evidence type="ECO:0000313" key="9">
    <source>
        <dbReference type="Proteomes" id="UP000593565"/>
    </source>
</evidence>
<comment type="similarity">
    <text evidence="2">Belongs to the gamma-BBH/TMLD family.</text>
</comment>
<dbReference type="InterPro" id="IPR010376">
    <property type="entry name" value="GBBH-like_N"/>
</dbReference>
<dbReference type="GO" id="GO:0046872">
    <property type="term" value="F:metal ion binding"/>
    <property type="evidence" value="ECO:0007669"/>
    <property type="project" value="UniProtKB-KW"/>
</dbReference>
<evidence type="ECO:0000313" key="8">
    <source>
        <dbReference type="EMBL" id="KAF4091016.1"/>
    </source>
</evidence>
<dbReference type="GO" id="GO:0051213">
    <property type="term" value="F:dioxygenase activity"/>
    <property type="evidence" value="ECO:0007669"/>
    <property type="project" value="UniProtKB-KW"/>
</dbReference>
<dbReference type="EMBL" id="JAAGNN010000003">
    <property type="protein sequence ID" value="KAF4091016.1"/>
    <property type="molecule type" value="Genomic_DNA"/>
</dbReference>
<name>A0A7J6B7U2_AMEME</name>
<proteinExistence type="inferred from homology"/>
<keyword evidence="5" id="KW-0560">Oxidoreductase</keyword>
<sequence>MFSSLARCASRAALHVLKGTSRPSKPGKLPCFGHQTLAVVPLPTVGGSTVVRHAQVLDHKRLLQVEWDDGSYSFYPFTWLRDNCQCPLCMLQSAKARSLLLTDLDVHTGMDQVQITENNKVSITWPDQHSSEFEPDWLKKRCFSPEARQARQEELFLNASDTSTPFPTRFFSISVTNLQ</sequence>
<evidence type="ECO:0000259" key="7">
    <source>
        <dbReference type="Pfam" id="PF06155"/>
    </source>
</evidence>
<comment type="cofactor">
    <cofactor evidence="1">
        <name>Fe(2+)</name>
        <dbReference type="ChEBI" id="CHEBI:29033"/>
    </cofactor>
</comment>
<protein>
    <recommendedName>
        <fullName evidence="7">Gamma-butyrobetaine hydroxylase-like N-terminal domain-containing protein</fullName>
    </recommendedName>
</protein>
<evidence type="ECO:0000256" key="1">
    <source>
        <dbReference type="ARBA" id="ARBA00001954"/>
    </source>
</evidence>
<keyword evidence="6" id="KW-0408">Iron</keyword>